<gene>
    <name evidence="3" type="primary">epsD_6</name>
    <name evidence="3" type="ORF">Enr13x_67100</name>
</gene>
<feature type="domain" description="Glycosyltransferase subfamily 4-like N-terminal" evidence="2">
    <location>
        <begin position="76"/>
        <end position="194"/>
    </location>
</feature>
<sequence length="399" mass="44587">MRVAHIITRMIIGGAQENTLFNCLDLIEHHDDEVMLITGPSLGPEGDLLHRAGFFADRSKLRGRAGELQIELLPMFRRNIHPRRDWAASRAIRKTIQNFRPDVVHTHSAKGGLLGRKAAWSLGVPAVIHTVHGAPFHDFQPRLAREFFRRCERFAATRCHHLISVADAMTELMVQAGVAPREKFTTIYSGMDVDPFLRADEQRQSVREKYQIAPDRVVIGKLARLFHLKGHDDLITAAVEVIARCPQALFLLVGDGILRAPLTRRIESLGLAEHFVFTGLVSPADVPPLIGAMDVLVHTSLREGLARALPQALIAGKPAVSYDVDGAREVVISDETGFLIPPRDTARLADALIRLVENAPLRKTLGGEGQRRFTEQFRHETMTQQVRGIYQRVLDRRSP</sequence>
<dbReference type="SUPFAM" id="SSF53756">
    <property type="entry name" value="UDP-Glycosyltransferase/glycogen phosphorylase"/>
    <property type="match status" value="1"/>
</dbReference>
<dbReference type="AlphaFoldDB" id="A0A518I143"/>
<keyword evidence="4" id="KW-1185">Reference proteome</keyword>
<evidence type="ECO:0000259" key="1">
    <source>
        <dbReference type="Pfam" id="PF00534"/>
    </source>
</evidence>
<dbReference type="Gene3D" id="3.40.50.2000">
    <property type="entry name" value="Glycogen Phosphorylase B"/>
    <property type="match status" value="2"/>
</dbReference>
<evidence type="ECO:0000313" key="3">
    <source>
        <dbReference type="EMBL" id="QDV46801.1"/>
    </source>
</evidence>
<dbReference type="InterPro" id="IPR001296">
    <property type="entry name" value="Glyco_trans_1"/>
</dbReference>
<dbReference type="EMBL" id="CP037423">
    <property type="protein sequence ID" value="QDV46801.1"/>
    <property type="molecule type" value="Genomic_DNA"/>
</dbReference>
<dbReference type="KEGG" id="snep:Enr13x_67100"/>
<name>A0A518I143_9BACT</name>
<evidence type="ECO:0000313" key="4">
    <source>
        <dbReference type="Proteomes" id="UP000319004"/>
    </source>
</evidence>
<dbReference type="GO" id="GO:0016757">
    <property type="term" value="F:glycosyltransferase activity"/>
    <property type="evidence" value="ECO:0007669"/>
    <property type="project" value="UniProtKB-KW"/>
</dbReference>
<organism evidence="3 4">
    <name type="scientific">Stieleria neptunia</name>
    <dbReference type="NCBI Taxonomy" id="2527979"/>
    <lineage>
        <taxon>Bacteria</taxon>
        <taxon>Pseudomonadati</taxon>
        <taxon>Planctomycetota</taxon>
        <taxon>Planctomycetia</taxon>
        <taxon>Pirellulales</taxon>
        <taxon>Pirellulaceae</taxon>
        <taxon>Stieleria</taxon>
    </lineage>
</organism>
<evidence type="ECO:0000259" key="2">
    <source>
        <dbReference type="Pfam" id="PF13439"/>
    </source>
</evidence>
<dbReference type="PANTHER" id="PTHR12526">
    <property type="entry name" value="GLYCOSYLTRANSFERASE"/>
    <property type="match status" value="1"/>
</dbReference>
<dbReference type="PANTHER" id="PTHR12526:SF630">
    <property type="entry name" value="GLYCOSYLTRANSFERASE"/>
    <property type="match status" value="1"/>
</dbReference>
<feature type="domain" description="Glycosyl transferase family 1" evidence="1">
    <location>
        <begin position="203"/>
        <end position="370"/>
    </location>
</feature>
<proteinExistence type="predicted"/>
<dbReference type="Pfam" id="PF00534">
    <property type="entry name" value="Glycos_transf_1"/>
    <property type="match status" value="1"/>
</dbReference>
<dbReference type="RefSeq" id="WP_145390944.1">
    <property type="nucleotide sequence ID" value="NZ_CP037423.1"/>
</dbReference>
<protein>
    <submittedName>
        <fullName evidence="3">Glycosyltransferase EpsD</fullName>
        <ecNumber evidence="3">2.4.-.-</ecNumber>
    </submittedName>
</protein>
<reference evidence="3 4" key="1">
    <citation type="submission" date="2019-03" db="EMBL/GenBank/DDBJ databases">
        <title>Deep-cultivation of Planctomycetes and their phenomic and genomic characterization uncovers novel biology.</title>
        <authorList>
            <person name="Wiegand S."/>
            <person name="Jogler M."/>
            <person name="Boedeker C."/>
            <person name="Pinto D."/>
            <person name="Vollmers J."/>
            <person name="Rivas-Marin E."/>
            <person name="Kohn T."/>
            <person name="Peeters S.H."/>
            <person name="Heuer A."/>
            <person name="Rast P."/>
            <person name="Oberbeckmann S."/>
            <person name="Bunk B."/>
            <person name="Jeske O."/>
            <person name="Meyerdierks A."/>
            <person name="Storesund J.E."/>
            <person name="Kallscheuer N."/>
            <person name="Luecker S."/>
            <person name="Lage O.M."/>
            <person name="Pohl T."/>
            <person name="Merkel B.J."/>
            <person name="Hornburger P."/>
            <person name="Mueller R.-W."/>
            <person name="Bruemmer F."/>
            <person name="Labrenz M."/>
            <person name="Spormann A.M."/>
            <person name="Op den Camp H."/>
            <person name="Overmann J."/>
            <person name="Amann R."/>
            <person name="Jetten M.S.M."/>
            <person name="Mascher T."/>
            <person name="Medema M.H."/>
            <person name="Devos D.P."/>
            <person name="Kaster A.-K."/>
            <person name="Ovreas L."/>
            <person name="Rohde M."/>
            <person name="Galperin M.Y."/>
            <person name="Jogler C."/>
        </authorList>
    </citation>
    <scope>NUCLEOTIDE SEQUENCE [LARGE SCALE GENOMIC DNA]</scope>
    <source>
        <strain evidence="3 4">Enr13</strain>
    </source>
</reference>
<keyword evidence="3" id="KW-0328">Glycosyltransferase</keyword>
<dbReference type="OrthoDB" id="9806653at2"/>
<keyword evidence="3" id="KW-0808">Transferase</keyword>
<dbReference type="CDD" id="cd03808">
    <property type="entry name" value="GT4_CapM-like"/>
    <property type="match status" value="1"/>
</dbReference>
<dbReference type="Proteomes" id="UP000319004">
    <property type="component" value="Chromosome"/>
</dbReference>
<dbReference type="Pfam" id="PF13439">
    <property type="entry name" value="Glyco_transf_4"/>
    <property type="match status" value="1"/>
</dbReference>
<dbReference type="InterPro" id="IPR028098">
    <property type="entry name" value="Glyco_trans_4-like_N"/>
</dbReference>
<dbReference type="EC" id="2.4.-.-" evidence="3"/>
<accession>A0A518I143</accession>